<dbReference type="Gene3D" id="3.30.200.20">
    <property type="entry name" value="Phosphorylase Kinase, domain 1"/>
    <property type="match status" value="1"/>
</dbReference>
<feature type="compositionally biased region" description="Pro residues" evidence="5">
    <location>
        <begin position="424"/>
        <end position="433"/>
    </location>
</feature>
<dbReference type="SUPFAM" id="SSF56112">
    <property type="entry name" value="Protein kinase-like (PK-like)"/>
    <property type="match status" value="1"/>
</dbReference>
<feature type="region of interest" description="Disordered" evidence="5">
    <location>
        <begin position="417"/>
        <end position="436"/>
    </location>
</feature>
<evidence type="ECO:0000256" key="2">
    <source>
        <dbReference type="ARBA" id="ARBA00022741"/>
    </source>
</evidence>
<dbReference type="GO" id="GO:0004674">
    <property type="term" value="F:protein serine/threonine kinase activity"/>
    <property type="evidence" value="ECO:0007669"/>
    <property type="project" value="UniProtKB-EC"/>
</dbReference>
<dbReference type="InterPro" id="IPR011009">
    <property type="entry name" value="Kinase-like_dom_sf"/>
</dbReference>
<evidence type="ECO:0000256" key="4">
    <source>
        <dbReference type="ARBA" id="ARBA00022840"/>
    </source>
</evidence>
<dbReference type="OrthoDB" id="280689at2"/>
<dbReference type="RefSeq" id="WP_148594849.1">
    <property type="nucleotide sequence ID" value="NZ_CP042997.1"/>
</dbReference>
<keyword evidence="8" id="KW-1185">Reference proteome</keyword>
<dbReference type="PROSITE" id="PS00108">
    <property type="entry name" value="PROTEIN_KINASE_ST"/>
    <property type="match status" value="1"/>
</dbReference>
<evidence type="ECO:0000256" key="5">
    <source>
        <dbReference type="SAM" id="MobiDB-lite"/>
    </source>
</evidence>
<keyword evidence="2" id="KW-0547">Nucleotide-binding</keyword>
<keyword evidence="1 7" id="KW-0808">Transferase</keyword>
<dbReference type="CDD" id="cd14014">
    <property type="entry name" value="STKc_PknB_like"/>
    <property type="match status" value="1"/>
</dbReference>
<dbReference type="SMART" id="SM00220">
    <property type="entry name" value="S_TKc"/>
    <property type="match status" value="1"/>
</dbReference>
<keyword evidence="3 7" id="KW-0418">Kinase</keyword>
<dbReference type="Gene3D" id="1.10.510.10">
    <property type="entry name" value="Transferase(Phosphotransferase) domain 1"/>
    <property type="match status" value="1"/>
</dbReference>
<dbReference type="Proteomes" id="UP000324233">
    <property type="component" value="Chromosome"/>
</dbReference>
<proteinExistence type="predicted"/>
<dbReference type="PANTHER" id="PTHR43289:SF6">
    <property type="entry name" value="SERINE_THREONINE-PROTEIN KINASE NEKL-3"/>
    <property type="match status" value="1"/>
</dbReference>
<name>A0A5B9W305_9BACT</name>
<dbReference type="Pfam" id="PF00069">
    <property type="entry name" value="Pkinase"/>
    <property type="match status" value="1"/>
</dbReference>
<protein>
    <submittedName>
        <fullName evidence="7">Serine/threonine-protein kinase PrkC</fullName>
        <ecNumber evidence="7">2.7.11.1</ecNumber>
    </submittedName>
</protein>
<evidence type="ECO:0000256" key="1">
    <source>
        <dbReference type="ARBA" id="ARBA00022679"/>
    </source>
</evidence>
<feature type="region of interest" description="Disordered" evidence="5">
    <location>
        <begin position="85"/>
        <end position="120"/>
    </location>
</feature>
<dbReference type="AlphaFoldDB" id="A0A5B9W305"/>
<gene>
    <name evidence="7" type="primary">prkC_27</name>
    <name evidence="7" type="ORF">OJF2_35410</name>
</gene>
<keyword evidence="4" id="KW-0067">ATP-binding</keyword>
<reference evidence="7 8" key="1">
    <citation type="submission" date="2019-08" db="EMBL/GenBank/DDBJ databases">
        <title>Deep-cultivation of Planctomycetes and their phenomic and genomic characterization uncovers novel biology.</title>
        <authorList>
            <person name="Wiegand S."/>
            <person name="Jogler M."/>
            <person name="Boedeker C."/>
            <person name="Pinto D."/>
            <person name="Vollmers J."/>
            <person name="Rivas-Marin E."/>
            <person name="Kohn T."/>
            <person name="Peeters S.H."/>
            <person name="Heuer A."/>
            <person name="Rast P."/>
            <person name="Oberbeckmann S."/>
            <person name="Bunk B."/>
            <person name="Jeske O."/>
            <person name="Meyerdierks A."/>
            <person name="Storesund J.E."/>
            <person name="Kallscheuer N."/>
            <person name="Luecker S."/>
            <person name="Lage O.M."/>
            <person name="Pohl T."/>
            <person name="Merkel B.J."/>
            <person name="Hornburger P."/>
            <person name="Mueller R.-W."/>
            <person name="Bruemmer F."/>
            <person name="Labrenz M."/>
            <person name="Spormann A.M."/>
            <person name="Op den Camp H."/>
            <person name="Overmann J."/>
            <person name="Amann R."/>
            <person name="Jetten M.S.M."/>
            <person name="Mascher T."/>
            <person name="Medema M.H."/>
            <person name="Devos D.P."/>
            <person name="Kaster A.-K."/>
            <person name="Ovreas L."/>
            <person name="Rohde M."/>
            <person name="Galperin M.Y."/>
            <person name="Jogler C."/>
        </authorList>
    </citation>
    <scope>NUCLEOTIDE SEQUENCE [LARGE SCALE GENOMIC DNA]</scope>
    <source>
        <strain evidence="7 8">OJF2</strain>
    </source>
</reference>
<evidence type="ECO:0000256" key="3">
    <source>
        <dbReference type="ARBA" id="ARBA00022777"/>
    </source>
</evidence>
<dbReference type="EC" id="2.7.11.1" evidence="7"/>
<dbReference type="PROSITE" id="PS50011">
    <property type="entry name" value="PROTEIN_KINASE_DOM"/>
    <property type="match status" value="1"/>
</dbReference>
<accession>A0A5B9W305</accession>
<dbReference type="InterPro" id="IPR000719">
    <property type="entry name" value="Prot_kinase_dom"/>
</dbReference>
<organism evidence="7 8">
    <name type="scientific">Aquisphaera giovannonii</name>
    <dbReference type="NCBI Taxonomy" id="406548"/>
    <lineage>
        <taxon>Bacteria</taxon>
        <taxon>Pseudomonadati</taxon>
        <taxon>Planctomycetota</taxon>
        <taxon>Planctomycetia</taxon>
        <taxon>Isosphaerales</taxon>
        <taxon>Isosphaeraceae</taxon>
        <taxon>Aquisphaera</taxon>
    </lineage>
</organism>
<dbReference type="PANTHER" id="PTHR43289">
    <property type="entry name" value="MITOGEN-ACTIVATED PROTEIN KINASE KINASE KINASE 20-RELATED"/>
    <property type="match status" value="1"/>
</dbReference>
<dbReference type="GO" id="GO:0005524">
    <property type="term" value="F:ATP binding"/>
    <property type="evidence" value="ECO:0007669"/>
    <property type="project" value="UniProtKB-KW"/>
</dbReference>
<evidence type="ECO:0000313" key="8">
    <source>
        <dbReference type="Proteomes" id="UP000324233"/>
    </source>
</evidence>
<dbReference type="EMBL" id="CP042997">
    <property type="protein sequence ID" value="QEH34996.1"/>
    <property type="molecule type" value="Genomic_DNA"/>
</dbReference>
<feature type="domain" description="Protein kinase" evidence="6">
    <location>
        <begin position="125"/>
        <end position="379"/>
    </location>
</feature>
<sequence>METVEGQPLLEILRAVEAFEDGWHRGEPIRLEELLAPWRGPARRELFAQALGIELHYRRRRGERPTPDEYEGRFPDLAAAVQSEFGEGPRTVTHSAGSDEGTERDSSDLSASASPGPGPRRIGKYEVIRILGGGGQGSALLARDPDLGRRVVLKRYHAGRGDAPAEIEEGRALARVISPYVARCHGIERIDGEVYLVVEYIPGRSLEEARRAGALDLGRTVEVIARLAEGVAAVHARGLIHRDIKPANVILHDDGTPRLVDFGLAAHLGSDRLRELGGSPPYMAPEQARCDSDRIDHRTDVFGLGALLYKMLAGMAPHSGSTAAEILRGATRGETIPLRQLAPEVPPAVEAACMKALAPAPENRQSTALEFAADLRRAIAHGAEAPRRPSRRPLAATAALLAGLAVAALVWARPGTPTAATPPGDAPPAPATAPEPAAGTLRAEIGVEHFKELGDARHVERSGTISRASLPASPPRLRDLVRVHVTLSRPAYGRLIALNPDGTVQPCLPAREVPADAPRTSLDFPEDPRDYFGLTDGVGLQAFVFVASDRPLPAFDAWKARVPGDLAWSPVHYEGFWAYDEAVPSAAGPGTRTLRGDILRRESAPEALVGLCDRIRRAEGVTLVRAVAFPVEPADTVAK</sequence>
<dbReference type="KEGG" id="agv:OJF2_35410"/>
<evidence type="ECO:0000259" key="6">
    <source>
        <dbReference type="PROSITE" id="PS50011"/>
    </source>
</evidence>
<evidence type="ECO:0000313" key="7">
    <source>
        <dbReference type="EMBL" id="QEH34996.1"/>
    </source>
</evidence>
<dbReference type="InterPro" id="IPR008271">
    <property type="entry name" value="Ser/Thr_kinase_AS"/>
</dbReference>